<reference evidence="5" key="1">
    <citation type="submission" date="2020-10" db="EMBL/GenBank/DDBJ databases">
        <title>Unveiling of a novel bifunctional photoreceptor, Dualchrome1, isolated from a cosmopolitan green alga.</title>
        <authorList>
            <person name="Suzuki S."/>
            <person name="Kawachi M."/>
        </authorList>
    </citation>
    <scope>NUCLEOTIDE SEQUENCE</scope>
    <source>
        <strain evidence="5">NIES 2893</strain>
    </source>
</reference>
<protein>
    <recommendedName>
        <fullName evidence="7">DOMON domain-containing protein</fullName>
    </recommendedName>
</protein>
<dbReference type="Pfam" id="PF03712">
    <property type="entry name" value="Cu2_monoox_C"/>
    <property type="match status" value="1"/>
</dbReference>
<dbReference type="Proteomes" id="UP000660262">
    <property type="component" value="Unassembled WGS sequence"/>
</dbReference>
<dbReference type="GO" id="GO:0016715">
    <property type="term" value="F:oxidoreductase activity, acting on paired donors, with incorporation or reduction of molecular oxygen, reduced ascorbate as one donor, and incorporation of one atom of oxygen"/>
    <property type="evidence" value="ECO:0007669"/>
    <property type="project" value="InterPro"/>
</dbReference>
<comment type="caution">
    <text evidence="5">The sequence shown here is derived from an EMBL/GenBank/DDBJ whole genome shotgun (WGS) entry which is preliminary data.</text>
</comment>
<evidence type="ECO:0000313" key="6">
    <source>
        <dbReference type="Proteomes" id="UP000660262"/>
    </source>
</evidence>
<dbReference type="InterPro" id="IPR008977">
    <property type="entry name" value="PHM/PNGase_F_dom_sf"/>
</dbReference>
<name>A0A830HY87_9CHLO</name>
<gene>
    <name evidence="5" type="ORF">PPROV_000866000</name>
</gene>
<dbReference type="InterPro" id="IPR055313">
    <property type="entry name" value="Temptin-like"/>
</dbReference>
<proteinExistence type="predicted"/>
<sequence>MMMAAFQGLRDTCRLYDGRLVFFFSLVIMLFSQCLKGTMAMPSYRFRMPNGGAVPCPQKDFEGCDADALCPGVGHNTCKGGTFPLNAFGAAFKDASFTWTAELCKADSDGDGLSNGQELGDPCCEYVAGENFEPNLPDGYQLSHPGFANSVGNAPKVTCEGRKETGVSKFDIDAWNPFNEGEEGFVKEFRIKPYTIPPRRTTYQDFAWSFPECADGQCHLVGAVAVIDNAPYLHHYILRGCGSQSVGANWDGDKIGRSSMEECDQELDSLGGWVPGRNPFFKPSHDTSQPMPNAAVLNVQIHFDNPKKVAGVSDTSGFKVFYVRKARTHSLGQLAPIKLSIDSNTVIPPGKKRHYLTTGCNVTGLAQPVTLYEIGWHAHLIGSEMYMDVWKGGFDPSRRGFTIMKEPRWYFDDQYNVEINHRAITIENGDYIVNTCVYDSTSRTKDTRIGIETVDEMCWGTLSYYPMQPGAKCRGIYWTGDLNDGEDAHAIPIAHATNSGATVPSGLGNIETLVSIKECNVTKVRELSGGKISMTALLRQALVKCSGADISTPTCMDFLGDVMGCRCPHHEGADDLTEQELAEVKLMVTLASAQAKDLGATPEDFECREDIATDDAPAASSSTTTAKVPDLSSSSTTTTPASPAPSGARDAVSATTTKATTVAVESTATTVAKAGISASSSTAASLVAASAALLLSAAFA</sequence>
<dbReference type="InterPro" id="IPR014784">
    <property type="entry name" value="Cu2_ascorb_mOase-like_C"/>
</dbReference>
<dbReference type="GO" id="GO:0005507">
    <property type="term" value="F:copper ion binding"/>
    <property type="evidence" value="ECO:0007669"/>
    <property type="project" value="InterPro"/>
</dbReference>
<dbReference type="InterPro" id="IPR036939">
    <property type="entry name" value="Cu2_ascorb_mOase_N_sf"/>
</dbReference>
<feature type="domain" description="Copper type II ascorbate-dependent monooxygenase C-terminal" evidence="3">
    <location>
        <begin position="341"/>
        <end position="473"/>
    </location>
</feature>
<dbReference type="PANTHER" id="PTHR34737:SF2">
    <property type="entry name" value="EF-HAND DOMAIN-CONTAINING PROTEIN"/>
    <property type="match status" value="1"/>
</dbReference>
<dbReference type="SUPFAM" id="SSF49742">
    <property type="entry name" value="PHM/PNGase F"/>
    <property type="match status" value="2"/>
</dbReference>
<evidence type="ECO:0000256" key="1">
    <source>
        <dbReference type="ARBA" id="ARBA00023157"/>
    </source>
</evidence>
<evidence type="ECO:0000259" key="4">
    <source>
        <dbReference type="Pfam" id="PF24784"/>
    </source>
</evidence>
<keyword evidence="1" id="KW-1015">Disulfide bond</keyword>
<evidence type="ECO:0000256" key="2">
    <source>
        <dbReference type="SAM" id="MobiDB-lite"/>
    </source>
</evidence>
<evidence type="ECO:0008006" key="7">
    <source>
        <dbReference type="Google" id="ProtNLM"/>
    </source>
</evidence>
<dbReference type="InterPro" id="IPR024548">
    <property type="entry name" value="Cu2_monoox_C"/>
</dbReference>
<feature type="compositionally biased region" description="Low complexity" evidence="2">
    <location>
        <begin position="614"/>
        <end position="653"/>
    </location>
</feature>
<dbReference type="EMBL" id="BNJQ01000027">
    <property type="protein sequence ID" value="GHP09927.1"/>
    <property type="molecule type" value="Genomic_DNA"/>
</dbReference>
<feature type="domain" description="Temptin Cys/Cys disulfide" evidence="4">
    <location>
        <begin position="39"/>
        <end position="146"/>
    </location>
</feature>
<accession>A0A830HY87</accession>
<dbReference type="OrthoDB" id="2013249at2759"/>
<dbReference type="Gene3D" id="2.60.120.310">
    <property type="entry name" value="Copper type II, ascorbate-dependent monooxygenase, N-terminal domain"/>
    <property type="match status" value="1"/>
</dbReference>
<organism evidence="5 6">
    <name type="scientific">Pycnococcus provasolii</name>
    <dbReference type="NCBI Taxonomy" id="41880"/>
    <lineage>
        <taxon>Eukaryota</taxon>
        <taxon>Viridiplantae</taxon>
        <taxon>Chlorophyta</taxon>
        <taxon>Pseudoscourfieldiophyceae</taxon>
        <taxon>Pseudoscourfieldiales</taxon>
        <taxon>Pycnococcaceae</taxon>
        <taxon>Pycnococcus</taxon>
    </lineage>
</organism>
<feature type="region of interest" description="Disordered" evidence="2">
    <location>
        <begin position="613"/>
        <end position="653"/>
    </location>
</feature>
<evidence type="ECO:0000259" key="3">
    <source>
        <dbReference type="Pfam" id="PF03712"/>
    </source>
</evidence>
<dbReference type="PANTHER" id="PTHR34737">
    <property type="entry name" value="EF-HAND DOMAIN-CONTAINING PROTEIN"/>
    <property type="match status" value="1"/>
</dbReference>
<dbReference type="Gene3D" id="2.60.120.230">
    <property type="match status" value="1"/>
</dbReference>
<evidence type="ECO:0000313" key="5">
    <source>
        <dbReference type="EMBL" id="GHP09927.1"/>
    </source>
</evidence>
<dbReference type="AlphaFoldDB" id="A0A830HY87"/>
<keyword evidence="6" id="KW-1185">Reference proteome</keyword>
<dbReference type="InterPro" id="IPR057626">
    <property type="entry name" value="S-S_Temptin"/>
</dbReference>
<dbReference type="Pfam" id="PF24784">
    <property type="entry name" value="Temptin_C"/>
    <property type="match status" value="1"/>
</dbReference>